<dbReference type="RefSeq" id="WP_100342267.1">
    <property type="nucleotide sequence ID" value="NZ_PGFJ01000002.1"/>
</dbReference>
<proteinExistence type="predicted"/>
<dbReference type="Proteomes" id="UP000242687">
    <property type="component" value="Unassembled WGS sequence"/>
</dbReference>
<dbReference type="OrthoDB" id="771555at2"/>
<accession>A0A2H9VNP5</accession>
<evidence type="ECO:0000313" key="2">
    <source>
        <dbReference type="Proteomes" id="UP000242687"/>
    </source>
</evidence>
<reference evidence="1 2" key="1">
    <citation type="submission" date="2017-11" db="EMBL/GenBank/DDBJ databases">
        <title>Genomic Encyclopedia of Archaeal and Bacterial Type Strains, Phase II (KMG-II): From Individual Species to Whole Genera.</title>
        <authorList>
            <person name="Goeker M."/>
        </authorList>
    </citation>
    <scope>NUCLEOTIDE SEQUENCE [LARGE SCALE GENOMIC DNA]</scope>
    <source>
        <strain evidence="1 2">DSM 28175</strain>
    </source>
</reference>
<evidence type="ECO:0000313" key="1">
    <source>
        <dbReference type="EMBL" id="PJJ79964.1"/>
    </source>
</evidence>
<organism evidence="1 2">
    <name type="scientific">Mucilaginibacter auburnensis</name>
    <dbReference type="NCBI Taxonomy" id="1457233"/>
    <lineage>
        <taxon>Bacteria</taxon>
        <taxon>Pseudomonadati</taxon>
        <taxon>Bacteroidota</taxon>
        <taxon>Sphingobacteriia</taxon>
        <taxon>Sphingobacteriales</taxon>
        <taxon>Sphingobacteriaceae</taxon>
        <taxon>Mucilaginibacter</taxon>
    </lineage>
</organism>
<protein>
    <submittedName>
        <fullName evidence="1">Uncharacterized protein</fullName>
    </submittedName>
</protein>
<sequence length="62" mass="7340">MKVLKSEKFTAHNSLTKFINQQKIEREDILSINTPNFASSSEYVVFFYHDENVELPKKGFWD</sequence>
<keyword evidence="2" id="KW-1185">Reference proteome</keyword>
<name>A0A2H9VNP5_9SPHI</name>
<dbReference type="AlphaFoldDB" id="A0A2H9VNP5"/>
<gene>
    <name evidence="1" type="ORF">CLV57_3103</name>
</gene>
<dbReference type="EMBL" id="PGFJ01000002">
    <property type="protein sequence ID" value="PJJ79964.1"/>
    <property type="molecule type" value="Genomic_DNA"/>
</dbReference>
<comment type="caution">
    <text evidence="1">The sequence shown here is derived from an EMBL/GenBank/DDBJ whole genome shotgun (WGS) entry which is preliminary data.</text>
</comment>